<evidence type="ECO:0000313" key="1">
    <source>
        <dbReference type="EMBL" id="KAJ8019283.1"/>
    </source>
</evidence>
<accession>A0A9Q0YAS8</accession>
<dbReference type="EMBL" id="JAIZAY010000041">
    <property type="protein sequence ID" value="KAJ8019283.1"/>
    <property type="molecule type" value="Genomic_DNA"/>
</dbReference>
<keyword evidence="2" id="KW-1185">Reference proteome</keyword>
<dbReference type="OrthoDB" id="10068969at2759"/>
<organism evidence="1 2">
    <name type="scientific">Holothuria leucospilota</name>
    <name type="common">Black long sea cucumber</name>
    <name type="synonym">Mertensiothuria leucospilota</name>
    <dbReference type="NCBI Taxonomy" id="206669"/>
    <lineage>
        <taxon>Eukaryota</taxon>
        <taxon>Metazoa</taxon>
        <taxon>Echinodermata</taxon>
        <taxon>Eleutherozoa</taxon>
        <taxon>Echinozoa</taxon>
        <taxon>Holothuroidea</taxon>
        <taxon>Aspidochirotacea</taxon>
        <taxon>Aspidochirotida</taxon>
        <taxon>Holothuriidae</taxon>
        <taxon>Holothuria</taxon>
    </lineage>
</organism>
<dbReference type="Proteomes" id="UP001152320">
    <property type="component" value="Unassembled WGS sequence"/>
</dbReference>
<name>A0A9Q0YAS8_HOLLE</name>
<gene>
    <name evidence="1" type="ORF">HOLleu_42205</name>
</gene>
<dbReference type="PANTHER" id="PTHR47331:SF6">
    <property type="entry name" value="DOUBLECORTIN DOMAIN-CONTAINING PROTEIN"/>
    <property type="match status" value="1"/>
</dbReference>
<evidence type="ECO:0000313" key="2">
    <source>
        <dbReference type="Proteomes" id="UP001152320"/>
    </source>
</evidence>
<sequence>MAIKDVVANGLTTFDDNPVNYRTWKTTFKAVTKDLGLSEREEADLLMKWLGTNSSKVVMRLRAVHSHDHKAGLKVLWERLDNEYGAPELIESILLNKLENFAKIGQKDNQKLRELADLLSEIQVAKGDERLPGLAFFDTAKGVNIQ</sequence>
<dbReference type="PANTHER" id="PTHR47331">
    <property type="entry name" value="PHD-TYPE DOMAIN-CONTAINING PROTEIN"/>
    <property type="match status" value="1"/>
</dbReference>
<proteinExistence type="predicted"/>
<comment type="caution">
    <text evidence="1">The sequence shown here is derived from an EMBL/GenBank/DDBJ whole genome shotgun (WGS) entry which is preliminary data.</text>
</comment>
<dbReference type="AlphaFoldDB" id="A0A9Q0YAS8"/>
<reference evidence="1" key="1">
    <citation type="submission" date="2021-10" db="EMBL/GenBank/DDBJ databases">
        <title>Tropical sea cucumber genome reveals ecological adaptation and Cuvierian tubules defense mechanism.</title>
        <authorList>
            <person name="Chen T."/>
        </authorList>
    </citation>
    <scope>NUCLEOTIDE SEQUENCE</scope>
    <source>
        <strain evidence="1">Nanhai2018</strain>
        <tissue evidence="1">Muscle</tissue>
    </source>
</reference>
<protein>
    <submittedName>
        <fullName evidence="1">Uncharacterized protein</fullName>
    </submittedName>
</protein>